<dbReference type="GO" id="GO:0008972">
    <property type="term" value="F:phosphomethylpyrimidine kinase activity"/>
    <property type="evidence" value="ECO:0007669"/>
    <property type="project" value="UniProtKB-EC"/>
</dbReference>
<dbReference type="EC" id="2.7.4.7" evidence="6"/>
<dbReference type="NCBIfam" id="TIGR00097">
    <property type="entry name" value="HMP-P_kinase"/>
    <property type="match status" value="1"/>
</dbReference>
<comment type="catalytic activity">
    <reaction evidence="1">
        <text>4-amino-5-hydroxymethyl-2-methylpyrimidine + ATP = 4-amino-2-methyl-5-(phosphooxymethyl)pyrimidine + ADP + H(+)</text>
        <dbReference type="Rhea" id="RHEA:23096"/>
        <dbReference type="ChEBI" id="CHEBI:15378"/>
        <dbReference type="ChEBI" id="CHEBI:16892"/>
        <dbReference type="ChEBI" id="CHEBI:30616"/>
        <dbReference type="ChEBI" id="CHEBI:58354"/>
        <dbReference type="ChEBI" id="CHEBI:456216"/>
        <dbReference type="EC" id="2.7.1.49"/>
    </reaction>
</comment>
<dbReference type="Pfam" id="PF08543">
    <property type="entry name" value="Phos_pyr_kin"/>
    <property type="match status" value="1"/>
</dbReference>
<comment type="catalytic activity">
    <reaction evidence="2">
        <text>4-amino-2-methyl-5-(phosphooxymethyl)pyrimidine + ATP = 4-amino-2-methyl-5-(diphosphooxymethyl)pyrimidine + ADP</text>
        <dbReference type="Rhea" id="RHEA:19893"/>
        <dbReference type="ChEBI" id="CHEBI:30616"/>
        <dbReference type="ChEBI" id="CHEBI:57841"/>
        <dbReference type="ChEBI" id="CHEBI:58354"/>
        <dbReference type="ChEBI" id="CHEBI:456216"/>
        <dbReference type="EC" id="2.7.4.7"/>
    </reaction>
</comment>
<organism evidence="17 18">
    <name type="scientific">Bombilactobacillus mellifer</name>
    <dbReference type="NCBI Taxonomy" id="1218492"/>
    <lineage>
        <taxon>Bacteria</taxon>
        <taxon>Bacillati</taxon>
        <taxon>Bacillota</taxon>
        <taxon>Bacilli</taxon>
        <taxon>Lactobacillales</taxon>
        <taxon>Lactobacillaceae</taxon>
        <taxon>Bombilactobacillus</taxon>
    </lineage>
</organism>
<evidence type="ECO:0000313" key="17">
    <source>
        <dbReference type="EMBL" id="KJY63359.1"/>
    </source>
</evidence>
<keyword evidence="10 17" id="KW-0418">Kinase</keyword>
<evidence type="ECO:0000256" key="5">
    <source>
        <dbReference type="ARBA" id="ARBA00012135"/>
    </source>
</evidence>
<comment type="caution">
    <text evidence="17">The sequence shown here is derived from an EMBL/GenBank/DDBJ whole genome shotgun (WGS) entry which is preliminary data.</text>
</comment>
<evidence type="ECO:0000256" key="1">
    <source>
        <dbReference type="ARBA" id="ARBA00000151"/>
    </source>
</evidence>
<dbReference type="AlphaFoldDB" id="A0A0F4LYG5"/>
<dbReference type="PATRIC" id="fig|1218492.5.peg.150"/>
<dbReference type="InterPro" id="IPR029056">
    <property type="entry name" value="Ribokinase-like"/>
</dbReference>
<dbReference type="PANTHER" id="PTHR20858">
    <property type="entry name" value="PHOSPHOMETHYLPYRIMIDINE KINASE"/>
    <property type="match status" value="1"/>
</dbReference>
<dbReference type="EMBL" id="JXJQ01000001">
    <property type="protein sequence ID" value="KJY63359.1"/>
    <property type="molecule type" value="Genomic_DNA"/>
</dbReference>
<dbReference type="FunFam" id="3.40.1190.20:FF:000003">
    <property type="entry name" value="Phosphomethylpyrimidine kinase ThiD"/>
    <property type="match status" value="1"/>
</dbReference>
<keyword evidence="12" id="KW-0784">Thiamine biosynthesis</keyword>
<evidence type="ECO:0000256" key="12">
    <source>
        <dbReference type="ARBA" id="ARBA00022977"/>
    </source>
</evidence>
<comment type="pathway">
    <text evidence="3">Cofactor biosynthesis; thiamine diphosphate biosynthesis; 4-amino-2-methyl-5-diphosphomethylpyrimidine from 5-amino-1-(5-phospho-D-ribosyl)imidazole: step 3/3.</text>
</comment>
<evidence type="ECO:0000256" key="2">
    <source>
        <dbReference type="ARBA" id="ARBA00000565"/>
    </source>
</evidence>
<evidence type="ECO:0000256" key="3">
    <source>
        <dbReference type="ARBA" id="ARBA00004769"/>
    </source>
</evidence>
<dbReference type="RefSeq" id="WP_046315139.1">
    <property type="nucleotide sequence ID" value="NZ_JBHSZT010000003.1"/>
</dbReference>
<dbReference type="HOGENOM" id="CLU_020520_0_0_9"/>
<proteinExistence type="inferred from homology"/>
<dbReference type="GO" id="GO:0005829">
    <property type="term" value="C:cytosol"/>
    <property type="evidence" value="ECO:0007669"/>
    <property type="project" value="TreeGrafter"/>
</dbReference>
<evidence type="ECO:0000256" key="4">
    <source>
        <dbReference type="ARBA" id="ARBA00009879"/>
    </source>
</evidence>
<dbReference type="GO" id="GO:0005524">
    <property type="term" value="F:ATP binding"/>
    <property type="evidence" value="ECO:0007669"/>
    <property type="project" value="UniProtKB-KW"/>
</dbReference>
<evidence type="ECO:0000256" key="15">
    <source>
        <dbReference type="ARBA" id="ARBA00043176"/>
    </source>
</evidence>
<evidence type="ECO:0000313" key="18">
    <source>
        <dbReference type="Proteomes" id="UP000033558"/>
    </source>
</evidence>
<dbReference type="STRING" id="1218492.JG30_00390"/>
<dbReference type="OrthoDB" id="9810880at2"/>
<dbReference type="InterPro" id="IPR013749">
    <property type="entry name" value="PM/HMP-P_kinase-1"/>
</dbReference>
<protein>
    <recommendedName>
        <fullName evidence="7">Hydroxymethylpyrimidine/phosphomethylpyrimidine kinase</fullName>
        <ecNumber evidence="5">2.7.1.49</ecNumber>
        <ecNumber evidence="6">2.7.4.7</ecNumber>
    </recommendedName>
    <alternativeName>
        <fullName evidence="14">Hydroxymethylpyrimidine kinase</fullName>
    </alternativeName>
    <alternativeName>
        <fullName evidence="15">Hydroxymethylpyrimidine phosphate kinase</fullName>
    </alternativeName>
</protein>
<evidence type="ECO:0000259" key="16">
    <source>
        <dbReference type="Pfam" id="PF08543"/>
    </source>
</evidence>
<feature type="domain" description="Pyridoxamine kinase/Phosphomethylpyrimidine kinase" evidence="16">
    <location>
        <begin position="18"/>
        <end position="263"/>
    </location>
</feature>
<keyword evidence="11" id="KW-0067">ATP-binding</keyword>
<sequence>MDNEINSFPQVLTIAGTDSGGGAGIMADLKTFQARHVFGTAVVVAVTAQNTLGVQNSFMLPKAMIDDQFAALADDLHIRACKTGMLGDAQHVRWVVANLKKYNWGPVIVDPVMVAKGGAVLLDPDAIQTVQQQLLPLATLITPNLPEAEQLTNQKITTQKNIQQAAHQLQELGAQNVLIKGGHHLAQQVQDYVLLADGSDFWLEAPRVDTNRTHGTGDTLSACIVAELAQGHDLTTAIRCGKQYVTAAIKHTIQVGHGHGPLNHWAGQKEGLTHAEI</sequence>
<accession>A0A0F4LYG5</accession>
<dbReference type="PANTHER" id="PTHR20858:SF17">
    <property type="entry name" value="HYDROXYMETHYLPYRIMIDINE_PHOSPHOMETHYLPYRIMIDINE KINASE THI20-RELATED"/>
    <property type="match status" value="1"/>
</dbReference>
<dbReference type="SUPFAM" id="SSF53613">
    <property type="entry name" value="Ribokinase-like"/>
    <property type="match status" value="1"/>
</dbReference>
<keyword evidence="8" id="KW-0808">Transferase</keyword>
<dbReference type="InterPro" id="IPR004399">
    <property type="entry name" value="HMP/HMP-P_kinase_dom"/>
</dbReference>
<keyword evidence="18" id="KW-1185">Reference proteome</keyword>
<reference evidence="17 18" key="1">
    <citation type="submission" date="2015-01" db="EMBL/GenBank/DDBJ databases">
        <title>Comparative genomics of the lactic acid bacteria isolated from the honey bee gut.</title>
        <authorList>
            <person name="Ellegaard K.M."/>
            <person name="Tamarit D."/>
            <person name="Javelind E."/>
            <person name="Olofsson T."/>
            <person name="Andersson S.G."/>
            <person name="Vasquez A."/>
        </authorList>
    </citation>
    <scope>NUCLEOTIDE SEQUENCE [LARGE SCALE GENOMIC DNA]</scope>
    <source>
        <strain evidence="17 18">Bin4</strain>
    </source>
</reference>
<comment type="pathway">
    <text evidence="13">Cofactor biosynthesis; thiamine diphosphate biosynthesis; 4-amino-2-methyl-5-diphosphomethylpyrimidine from 5-amino-1-(5-phospho-D-ribosyl)imidazole: step 2/3.</text>
</comment>
<evidence type="ECO:0000256" key="13">
    <source>
        <dbReference type="ARBA" id="ARBA00037917"/>
    </source>
</evidence>
<keyword evidence="9" id="KW-0547">Nucleotide-binding</keyword>
<dbReference type="Gene3D" id="3.40.1190.20">
    <property type="match status" value="1"/>
</dbReference>
<name>A0A0F4LYG5_9LACO</name>
<evidence type="ECO:0000256" key="10">
    <source>
        <dbReference type="ARBA" id="ARBA00022777"/>
    </source>
</evidence>
<dbReference type="EC" id="2.7.1.49" evidence="5"/>
<evidence type="ECO:0000256" key="11">
    <source>
        <dbReference type="ARBA" id="ARBA00022840"/>
    </source>
</evidence>
<evidence type="ECO:0000256" key="14">
    <source>
        <dbReference type="ARBA" id="ARBA00042102"/>
    </source>
</evidence>
<comment type="similarity">
    <text evidence="4">Belongs to the ThiD family.</text>
</comment>
<gene>
    <name evidence="17" type="primary">thiD</name>
    <name evidence="17" type="ORF">JG30_00390</name>
</gene>
<dbReference type="GO" id="GO:0008902">
    <property type="term" value="F:hydroxymethylpyrimidine kinase activity"/>
    <property type="evidence" value="ECO:0007669"/>
    <property type="project" value="UniProtKB-EC"/>
</dbReference>
<evidence type="ECO:0000256" key="9">
    <source>
        <dbReference type="ARBA" id="ARBA00022741"/>
    </source>
</evidence>
<dbReference type="GO" id="GO:0009228">
    <property type="term" value="P:thiamine biosynthetic process"/>
    <property type="evidence" value="ECO:0007669"/>
    <property type="project" value="UniProtKB-KW"/>
</dbReference>
<evidence type="ECO:0000256" key="8">
    <source>
        <dbReference type="ARBA" id="ARBA00022679"/>
    </source>
</evidence>
<evidence type="ECO:0000256" key="7">
    <source>
        <dbReference type="ARBA" id="ARBA00019161"/>
    </source>
</evidence>
<evidence type="ECO:0000256" key="6">
    <source>
        <dbReference type="ARBA" id="ARBA00012963"/>
    </source>
</evidence>
<dbReference type="Proteomes" id="UP000033558">
    <property type="component" value="Unassembled WGS sequence"/>
</dbReference>
<dbReference type="CDD" id="cd01169">
    <property type="entry name" value="HMPP_kinase"/>
    <property type="match status" value="1"/>
</dbReference>